<proteinExistence type="predicted"/>
<keyword evidence="1" id="KW-0614">Plasmid</keyword>
<dbReference type="AlphaFoldDB" id="A0A1L5PB87"/>
<dbReference type="Proteomes" id="UP000185109">
    <property type="component" value="Plasmid pRsp8C3b"/>
</dbReference>
<dbReference type="EMBL" id="CP017243">
    <property type="protein sequence ID" value="APO77392.1"/>
    <property type="molecule type" value="Genomic_DNA"/>
</dbReference>
<accession>A0A1L5PB87</accession>
<name>A0A1L5PB87_RHIET</name>
<protein>
    <submittedName>
        <fullName evidence="1">Uncharacterized protein</fullName>
    </submittedName>
</protein>
<reference evidence="1 2" key="1">
    <citation type="submission" date="2016-09" db="EMBL/GenBank/DDBJ databases">
        <title>The complete genome sequences of Rhizobium gallicum, symbiovars gallicum and phaseoli, symbionts associated to common bean (Phaseolus vulgaris).</title>
        <authorList>
            <person name="Bustos P."/>
            <person name="Santamaria R.I."/>
            <person name="Perez-Carrascal O.M."/>
            <person name="Juarez S."/>
            <person name="Lozano L."/>
            <person name="Martinez-Flores I."/>
            <person name="Martinez-Romero E."/>
            <person name="Cevallos M."/>
            <person name="Romero D."/>
            <person name="Davila G."/>
            <person name="Gonzalez V."/>
        </authorList>
    </citation>
    <scope>NUCLEOTIDE SEQUENCE [LARGE SCALE GENOMIC DNA]</scope>
    <source>
        <strain evidence="1 2">8C-3</strain>
        <plasmid evidence="2">Plasmid prsp8c3b</plasmid>
    </source>
</reference>
<gene>
    <name evidence="1" type="ORF">AM571_PB00098</name>
</gene>
<organism evidence="1 2">
    <name type="scientific">Rhizobium etli 8C-3</name>
    <dbReference type="NCBI Taxonomy" id="538025"/>
    <lineage>
        <taxon>Bacteria</taxon>
        <taxon>Pseudomonadati</taxon>
        <taxon>Pseudomonadota</taxon>
        <taxon>Alphaproteobacteria</taxon>
        <taxon>Hyphomicrobiales</taxon>
        <taxon>Rhizobiaceae</taxon>
        <taxon>Rhizobium/Agrobacterium group</taxon>
        <taxon>Rhizobium</taxon>
    </lineage>
</organism>
<evidence type="ECO:0000313" key="1">
    <source>
        <dbReference type="EMBL" id="APO77392.1"/>
    </source>
</evidence>
<evidence type="ECO:0000313" key="2">
    <source>
        <dbReference type="Proteomes" id="UP000185109"/>
    </source>
</evidence>
<geneLocation type="plasmid" evidence="2">
    <name>prsp8c3b</name>
</geneLocation>
<sequence>MSAHSPGRDDDDTWESADVVAIEETDDTVTVLLWHLKYSQAVMGRRADDLYLVCGQAQKGVKGTWSLKNLINHLTVRETSHLKGRARFIRGSLNDLATLRKAAQRKFIEYRIGIVQPGLNGENIPAEHLALLGATATSYCLSPGVP</sequence>